<proteinExistence type="predicted"/>
<dbReference type="EMBL" id="JAPFRF010000018">
    <property type="protein sequence ID" value="KAJ7308050.1"/>
    <property type="molecule type" value="Genomic_DNA"/>
</dbReference>
<evidence type="ECO:0000313" key="1">
    <source>
        <dbReference type="EMBL" id="KAJ7308050.1"/>
    </source>
</evidence>
<accession>A0A9Q0XAB5</accession>
<dbReference type="Proteomes" id="UP001142489">
    <property type="component" value="Unassembled WGS sequence"/>
</dbReference>
<evidence type="ECO:0000313" key="2">
    <source>
        <dbReference type="Proteomes" id="UP001142489"/>
    </source>
</evidence>
<gene>
    <name evidence="1" type="ORF">JRQ81_008553</name>
</gene>
<reference evidence="1" key="1">
    <citation type="journal article" date="2023" name="DNA Res.">
        <title>Chromosome-level genome assembly of Phrynocephalus forsythii using third-generation DNA sequencing and Hi-C analysis.</title>
        <authorList>
            <person name="Qi Y."/>
            <person name="Zhao W."/>
            <person name="Zhao Y."/>
            <person name="Niu C."/>
            <person name="Cao S."/>
            <person name="Zhang Y."/>
        </authorList>
    </citation>
    <scope>NUCLEOTIDE SEQUENCE</scope>
    <source>
        <tissue evidence="1">Muscle</tissue>
    </source>
</reference>
<organism evidence="1 2">
    <name type="scientific">Phrynocephalus forsythii</name>
    <dbReference type="NCBI Taxonomy" id="171643"/>
    <lineage>
        <taxon>Eukaryota</taxon>
        <taxon>Metazoa</taxon>
        <taxon>Chordata</taxon>
        <taxon>Craniata</taxon>
        <taxon>Vertebrata</taxon>
        <taxon>Euteleostomi</taxon>
        <taxon>Lepidosauria</taxon>
        <taxon>Squamata</taxon>
        <taxon>Bifurcata</taxon>
        <taxon>Unidentata</taxon>
        <taxon>Episquamata</taxon>
        <taxon>Toxicofera</taxon>
        <taxon>Iguania</taxon>
        <taxon>Acrodonta</taxon>
        <taxon>Agamidae</taxon>
        <taxon>Agaminae</taxon>
        <taxon>Phrynocephalus</taxon>
    </lineage>
</organism>
<comment type="caution">
    <text evidence="1">The sequence shown here is derived from an EMBL/GenBank/DDBJ whole genome shotgun (WGS) entry which is preliminary data.</text>
</comment>
<name>A0A9Q0XAB5_9SAUR</name>
<sequence length="103" mass="11836">MKRSSVYLHPHQKHTGLNELAWAGDIATVNVPSYRDRWELTEDQEPNVVACKDGQQAPGHLLQRTKGRPFLRTSHMPRLGLRAANCREEEEEEEEARFLKSGE</sequence>
<protein>
    <submittedName>
        <fullName evidence="1">Uncharacterized protein</fullName>
    </submittedName>
</protein>
<keyword evidence="2" id="KW-1185">Reference proteome</keyword>
<dbReference type="AlphaFoldDB" id="A0A9Q0XAB5"/>